<dbReference type="GO" id="GO:0016874">
    <property type="term" value="F:ligase activity"/>
    <property type="evidence" value="ECO:0007669"/>
    <property type="project" value="UniProtKB-KW"/>
</dbReference>
<proteinExistence type="predicted"/>
<comment type="caution">
    <text evidence="2">The sequence shown here is derived from an EMBL/GenBank/DDBJ whole genome shotgun (WGS) entry which is preliminary data.</text>
</comment>
<gene>
    <name evidence="2" type="ORF">JNB61_09685</name>
</gene>
<reference evidence="2 3" key="1">
    <citation type="journal article" date="2021" name="MBio">
        <title>Poor Competitiveness of Bradyrhizobium in Pigeon Pea Root Colonization in Indian Soils.</title>
        <authorList>
            <person name="Chalasani D."/>
            <person name="Basu A."/>
            <person name="Pullabhotla S.V.S.R.N."/>
            <person name="Jorrin B."/>
            <person name="Neal A.L."/>
            <person name="Poole P.S."/>
            <person name="Podile A.R."/>
            <person name="Tkacz A."/>
        </authorList>
    </citation>
    <scope>NUCLEOTIDE SEQUENCE [LARGE SCALE GENOMIC DNA]</scope>
    <source>
        <strain evidence="2 3">HU12</strain>
    </source>
</reference>
<keyword evidence="2" id="KW-0436">Ligase</keyword>
<dbReference type="Pfam" id="PF25355">
    <property type="entry name" value="DUF7882"/>
    <property type="match status" value="1"/>
</dbReference>
<accession>A0ABS7HZU6</accession>
<dbReference type="InterPro" id="IPR057204">
    <property type="entry name" value="DUF7882"/>
</dbReference>
<keyword evidence="3" id="KW-1185">Reference proteome</keyword>
<dbReference type="RefSeq" id="WP_220288160.1">
    <property type="nucleotide sequence ID" value="NZ_JAEUAX010000004.1"/>
</dbReference>
<organism evidence="2 3">
    <name type="scientific">Microbacterium ureisolvens</name>
    <dbReference type="NCBI Taxonomy" id="2781186"/>
    <lineage>
        <taxon>Bacteria</taxon>
        <taxon>Bacillati</taxon>
        <taxon>Actinomycetota</taxon>
        <taxon>Actinomycetes</taxon>
        <taxon>Micrococcales</taxon>
        <taxon>Microbacteriaceae</taxon>
        <taxon>Microbacterium</taxon>
    </lineage>
</organism>
<evidence type="ECO:0000259" key="1">
    <source>
        <dbReference type="Pfam" id="PF25355"/>
    </source>
</evidence>
<protein>
    <submittedName>
        <fullName evidence="2">ATP-dependent DNA ligase</fullName>
    </submittedName>
</protein>
<name>A0ABS7HZU6_9MICO</name>
<dbReference type="Proteomes" id="UP000777440">
    <property type="component" value="Unassembled WGS sequence"/>
</dbReference>
<feature type="domain" description="DUF7882" evidence="1">
    <location>
        <begin position="1"/>
        <end position="96"/>
    </location>
</feature>
<evidence type="ECO:0000313" key="2">
    <source>
        <dbReference type="EMBL" id="MBW9110040.1"/>
    </source>
</evidence>
<sequence>MGKLIYEGTVKVDFDDRTLAHLQLVIGTKLRRGEAFHFTWRDDASIGDGRTTVWVHPRCALVYKFYGSRKPQLNPAWIDALAYTANSSTGLYLVPEPAMPAPLNNHDQAGHEVAE</sequence>
<evidence type="ECO:0000313" key="3">
    <source>
        <dbReference type="Proteomes" id="UP000777440"/>
    </source>
</evidence>
<dbReference type="EMBL" id="JAEUAX010000004">
    <property type="protein sequence ID" value="MBW9110040.1"/>
    <property type="molecule type" value="Genomic_DNA"/>
</dbReference>